<feature type="transmembrane region" description="Helical" evidence="8">
    <location>
        <begin position="257"/>
        <end position="275"/>
    </location>
</feature>
<dbReference type="EMBL" id="SOAW01000003">
    <property type="protein sequence ID" value="TDT29908.1"/>
    <property type="molecule type" value="Genomic_DNA"/>
</dbReference>
<keyword evidence="3" id="KW-1003">Cell membrane</keyword>
<evidence type="ECO:0000256" key="6">
    <source>
        <dbReference type="ARBA" id="ARBA00023136"/>
    </source>
</evidence>
<feature type="compositionally biased region" description="Polar residues" evidence="7">
    <location>
        <begin position="22"/>
        <end position="38"/>
    </location>
</feature>
<keyword evidence="10" id="KW-1185">Reference proteome</keyword>
<dbReference type="InterPro" id="IPR051907">
    <property type="entry name" value="DoxX-like_oxidoreductase"/>
</dbReference>
<dbReference type="PANTHER" id="PTHR33452">
    <property type="entry name" value="OXIDOREDUCTASE CATD-RELATED"/>
    <property type="match status" value="1"/>
</dbReference>
<feature type="compositionally biased region" description="Polar residues" evidence="7">
    <location>
        <begin position="54"/>
        <end position="68"/>
    </location>
</feature>
<evidence type="ECO:0000256" key="3">
    <source>
        <dbReference type="ARBA" id="ARBA00022475"/>
    </source>
</evidence>
<sequence length="328" mass="35105">MTTKSQEAVDHESTPDDAATPKTGSTAVNRSSHAQANQAVPADGTAEDTHISRTTDIQESPTVSSDQPSGDRIPADNTDEATELLPQTPRSSGSEKKPAEPTRPLYRDEVDDSTQVISRPADSGEHTQLLAEVEAEETDWAEQRRAREAALGMKQRPPAYQEEEPQPVAPAKRSKSPRTTDRFLGSLGLFVLRVIVAGIMGLHGVAKLFDLAGVETMLSNTVIPYPDIMALVLAISEVAIAVALLLGVLVRLAGLGVAAIGIGALVFVLWLTFPFQNGYELTGELELLLGAVGILFLCVGGGRWSIDGSFRASRRRKKEETALDQASV</sequence>
<comment type="subcellular location">
    <subcellularLocation>
        <location evidence="1">Cell membrane</location>
        <topology evidence="1">Multi-pass membrane protein</topology>
    </subcellularLocation>
</comment>
<dbReference type="GO" id="GO:0005886">
    <property type="term" value="C:plasma membrane"/>
    <property type="evidence" value="ECO:0007669"/>
    <property type="project" value="UniProtKB-SubCell"/>
</dbReference>
<comment type="similarity">
    <text evidence="2">Belongs to the DoxX family.</text>
</comment>
<feature type="region of interest" description="Disordered" evidence="7">
    <location>
        <begin position="1"/>
        <end position="125"/>
    </location>
</feature>
<protein>
    <submittedName>
        <fullName evidence="9">Putative oxidoreductase</fullName>
    </submittedName>
</protein>
<feature type="compositionally biased region" description="Basic and acidic residues" evidence="7">
    <location>
        <begin position="93"/>
        <end position="108"/>
    </location>
</feature>
<name>A0A4V3EMF3_9ACTN</name>
<feature type="transmembrane region" description="Helical" evidence="8">
    <location>
        <begin position="287"/>
        <end position="306"/>
    </location>
</feature>
<evidence type="ECO:0000256" key="2">
    <source>
        <dbReference type="ARBA" id="ARBA00006679"/>
    </source>
</evidence>
<feature type="transmembrane region" description="Helical" evidence="8">
    <location>
        <begin position="228"/>
        <end position="250"/>
    </location>
</feature>
<feature type="transmembrane region" description="Helical" evidence="8">
    <location>
        <begin position="183"/>
        <end position="208"/>
    </location>
</feature>
<accession>A0A4V3EMF3</accession>
<keyword evidence="5 8" id="KW-1133">Transmembrane helix</keyword>
<evidence type="ECO:0000256" key="4">
    <source>
        <dbReference type="ARBA" id="ARBA00022692"/>
    </source>
</evidence>
<evidence type="ECO:0000256" key="8">
    <source>
        <dbReference type="SAM" id="Phobius"/>
    </source>
</evidence>
<dbReference type="Pfam" id="PF07681">
    <property type="entry name" value="DoxX"/>
    <property type="match status" value="1"/>
</dbReference>
<evidence type="ECO:0000256" key="1">
    <source>
        <dbReference type="ARBA" id="ARBA00004651"/>
    </source>
</evidence>
<keyword evidence="4 8" id="KW-0812">Transmembrane</keyword>
<comment type="caution">
    <text evidence="9">The sequence shown here is derived from an EMBL/GenBank/DDBJ whole genome shotgun (WGS) entry which is preliminary data.</text>
</comment>
<dbReference type="InterPro" id="IPR032808">
    <property type="entry name" value="DoxX"/>
</dbReference>
<dbReference type="RefSeq" id="WP_133755833.1">
    <property type="nucleotide sequence ID" value="NZ_SOAW01000003.1"/>
</dbReference>
<dbReference type="Proteomes" id="UP000295371">
    <property type="component" value="Unassembled WGS sequence"/>
</dbReference>
<gene>
    <name evidence="9" type="ORF">CLV29_2930</name>
</gene>
<evidence type="ECO:0000313" key="9">
    <source>
        <dbReference type="EMBL" id="TDT29908.1"/>
    </source>
</evidence>
<feature type="region of interest" description="Disordered" evidence="7">
    <location>
        <begin position="149"/>
        <end position="179"/>
    </location>
</feature>
<organism evidence="9 10">
    <name type="scientific">Naumannella halotolerans</name>
    <dbReference type="NCBI Taxonomy" id="993414"/>
    <lineage>
        <taxon>Bacteria</taxon>
        <taxon>Bacillati</taxon>
        <taxon>Actinomycetota</taxon>
        <taxon>Actinomycetes</taxon>
        <taxon>Propionibacteriales</taxon>
        <taxon>Propionibacteriaceae</taxon>
        <taxon>Naumannella</taxon>
    </lineage>
</organism>
<evidence type="ECO:0000313" key="10">
    <source>
        <dbReference type="Proteomes" id="UP000295371"/>
    </source>
</evidence>
<evidence type="ECO:0000256" key="7">
    <source>
        <dbReference type="SAM" id="MobiDB-lite"/>
    </source>
</evidence>
<evidence type="ECO:0000256" key="5">
    <source>
        <dbReference type="ARBA" id="ARBA00022989"/>
    </source>
</evidence>
<dbReference type="PANTHER" id="PTHR33452:SF1">
    <property type="entry name" value="INNER MEMBRANE PROTEIN YPHA-RELATED"/>
    <property type="match status" value="1"/>
</dbReference>
<reference evidence="9 10" key="1">
    <citation type="submission" date="2019-03" db="EMBL/GenBank/DDBJ databases">
        <title>Genomic Encyclopedia of Archaeal and Bacterial Type Strains, Phase II (KMG-II): from individual species to whole genera.</title>
        <authorList>
            <person name="Goeker M."/>
        </authorList>
    </citation>
    <scope>NUCLEOTIDE SEQUENCE [LARGE SCALE GENOMIC DNA]</scope>
    <source>
        <strain evidence="9 10">DSM 24323</strain>
    </source>
</reference>
<keyword evidence="6 8" id="KW-0472">Membrane</keyword>
<dbReference type="OrthoDB" id="3731535at2"/>
<proteinExistence type="inferred from homology"/>
<dbReference type="AlphaFoldDB" id="A0A4V3EMF3"/>